<dbReference type="AlphaFoldDB" id="A0A3G8JS68"/>
<keyword evidence="7 8" id="KW-0238">DNA-binding</keyword>
<dbReference type="Gene3D" id="3.30.300.180">
    <property type="match status" value="1"/>
</dbReference>
<keyword evidence="5 8" id="KW-0067">ATP-binding</keyword>
<keyword evidence="3 8" id="KW-0235">DNA replication</keyword>
<dbReference type="SMART" id="SM00760">
    <property type="entry name" value="Bac_DnaA_C"/>
    <property type="match status" value="1"/>
</dbReference>
<evidence type="ECO:0000259" key="14">
    <source>
        <dbReference type="SMART" id="SM00760"/>
    </source>
</evidence>
<dbReference type="NCBIfam" id="TIGR00362">
    <property type="entry name" value="DnaA"/>
    <property type="match status" value="1"/>
</dbReference>
<dbReference type="CDD" id="cd06571">
    <property type="entry name" value="Bac_DnaA_C"/>
    <property type="match status" value="1"/>
</dbReference>
<dbReference type="GO" id="GO:0005524">
    <property type="term" value="F:ATP binding"/>
    <property type="evidence" value="ECO:0007669"/>
    <property type="project" value="UniProtKB-UniRule"/>
</dbReference>
<comment type="subunit">
    <text evidence="8">Oligomerizes as a right-handed, spiral filament on DNA at oriC.</text>
</comment>
<dbReference type="InterPro" id="IPR003593">
    <property type="entry name" value="AAA+_ATPase"/>
</dbReference>
<dbReference type="InterPro" id="IPR018312">
    <property type="entry name" value="Chromosome_initiator_DnaA_CS"/>
</dbReference>
<dbReference type="KEGG" id="gom:D7316_03635"/>
<comment type="caution">
    <text evidence="8">Lacks conserved residue(s) required for the propagation of feature annotation.</text>
</comment>
<dbReference type="InterPro" id="IPR001957">
    <property type="entry name" value="Chromosome_initiator_DnaA"/>
</dbReference>
<dbReference type="GO" id="GO:0008289">
    <property type="term" value="F:lipid binding"/>
    <property type="evidence" value="ECO:0007669"/>
    <property type="project" value="UniProtKB-KW"/>
</dbReference>
<evidence type="ECO:0000256" key="5">
    <source>
        <dbReference type="ARBA" id="ARBA00022840"/>
    </source>
</evidence>
<keyword evidence="2 8" id="KW-0963">Cytoplasm</keyword>
<dbReference type="PANTHER" id="PTHR30050:SF2">
    <property type="entry name" value="CHROMOSOMAL REPLICATION INITIATOR PROTEIN DNAA"/>
    <property type="match status" value="1"/>
</dbReference>
<feature type="region of interest" description="Domain III, AAA+ region" evidence="8">
    <location>
        <begin position="172"/>
        <end position="388"/>
    </location>
</feature>
<dbReference type="InterPro" id="IPR010921">
    <property type="entry name" value="Trp_repressor/repl_initiator"/>
</dbReference>
<organism evidence="15 16">
    <name type="scientific">Gordonia insulae</name>
    <dbReference type="NCBI Taxonomy" id="2420509"/>
    <lineage>
        <taxon>Bacteria</taxon>
        <taxon>Bacillati</taxon>
        <taxon>Actinomycetota</taxon>
        <taxon>Actinomycetes</taxon>
        <taxon>Mycobacteriales</taxon>
        <taxon>Gordoniaceae</taxon>
        <taxon>Gordonia</taxon>
    </lineage>
</organism>
<feature type="region of interest" description="Domain I, interacts with DnaA modulators" evidence="8">
    <location>
        <begin position="1"/>
        <end position="129"/>
    </location>
</feature>
<dbReference type="Pfam" id="PF00308">
    <property type="entry name" value="Bac_DnaA"/>
    <property type="match status" value="1"/>
</dbReference>
<evidence type="ECO:0000256" key="10">
    <source>
        <dbReference type="RuleBase" id="RU000577"/>
    </source>
</evidence>
<protein>
    <recommendedName>
        <fullName evidence="8 9">Chromosomal replication initiator protein DnaA</fullName>
    </recommendedName>
</protein>
<dbReference type="InterPro" id="IPR020591">
    <property type="entry name" value="Chromosome_initiator_DnaA-like"/>
</dbReference>
<dbReference type="Gene3D" id="3.40.50.300">
    <property type="entry name" value="P-loop containing nucleotide triphosphate hydrolases"/>
    <property type="match status" value="1"/>
</dbReference>
<dbReference type="FunFam" id="1.10.1750.10:FF:000002">
    <property type="entry name" value="Chromosomal replication initiator protein DnaA"/>
    <property type="match status" value="1"/>
</dbReference>
<dbReference type="SUPFAM" id="SSF52540">
    <property type="entry name" value="P-loop containing nucleoside triphosphate hydrolases"/>
    <property type="match status" value="1"/>
</dbReference>
<feature type="binding site" evidence="8">
    <location>
        <position position="216"/>
    </location>
    <ligand>
        <name>ATP</name>
        <dbReference type="ChEBI" id="CHEBI:30616"/>
    </ligand>
</feature>
<dbReference type="GO" id="GO:0005737">
    <property type="term" value="C:cytoplasm"/>
    <property type="evidence" value="ECO:0007669"/>
    <property type="project" value="UniProtKB-SubCell"/>
</dbReference>
<dbReference type="InterPro" id="IPR027417">
    <property type="entry name" value="P-loop_NTPase"/>
</dbReference>
<evidence type="ECO:0000256" key="1">
    <source>
        <dbReference type="ARBA" id="ARBA00006583"/>
    </source>
</evidence>
<dbReference type="Gene3D" id="1.10.8.60">
    <property type="match status" value="1"/>
</dbReference>
<evidence type="ECO:0000256" key="8">
    <source>
        <dbReference type="HAMAP-Rule" id="MF_00377"/>
    </source>
</evidence>
<dbReference type="RefSeq" id="WP_124709457.1">
    <property type="nucleotide sequence ID" value="NZ_CP033972.1"/>
</dbReference>
<dbReference type="Gene3D" id="1.10.1750.10">
    <property type="match status" value="1"/>
</dbReference>
<evidence type="ECO:0000259" key="13">
    <source>
        <dbReference type="SMART" id="SM00382"/>
    </source>
</evidence>
<feature type="binding site" evidence="8">
    <location>
        <position position="219"/>
    </location>
    <ligand>
        <name>ATP</name>
        <dbReference type="ChEBI" id="CHEBI:30616"/>
    </ligand>
</feature>
<dbReference type="Pfam" id="PF08299">
    <property type="entry name" value="Bac_DnaA_C"/>
    <property type="match status" value="1"/>
</dbReference>
<evidence type="ECO:0000256" key="12">
    <source>
        <dbReference type="SAM" id="MobiDB-lite"/>
    </source>
</evidence>
<feature type="domain" description="Chromosomal replication initiator DnaA C-terminal" evidence="14">
    <location>
        <begin position="417"/>
        <end position="485"/>
    </location>
</feature>
<dbReference type="Proteomes" id="UP000271469">
    <property type="component" value="Chromosome"/>
</dbReference>
<feature type="domain" description="AAA+ ATPase" evidence="13">
    <location>
        <begin position="205"/>
        <end position="333"/>
    </location>
</feature>
<feature type="binding site" evidence="8">
    <location>
        <position position="218"/>
    </location>
    <ligand>
        <name>ATP</name>
        <dbReference type="ChEBI" id="CHEBI:30616"/>
    </ligand>
</feature>
<accession>A0A3G8JS68</accession>
<dbReference type="FunFam" id="3.40.50.300:FF:000150">
    <property type="entry name" value="Chromosomal replication initiator protein DnaA"/>
    <property type="match status" value="1"/>
</dbReference>
<dbReference type="InterPro" id="IPR013159">
    <property type="entry name" value="DnaA_C"/>
</dbReference>
<comment type="domain">
    <text evidence="8">Domain I is involved in oligomerization and binding regulators, domain II is flexibile and of varying length in different bacteria, domain III forms the AAA+ region, while domain IV binds dsDNA.</text>
</comment>
<dbReference type="GO" id="GO:0006270">
    <property type="term" value="P:DNA replication initiation"/>
    <property type="evidence" value="ECO:0007669"/>
    <property type="project" value="UniProtKB-UniRule"/>
</dbReference>
<gene>
    <name evidence="8 15" type="primary">dnaA</name>
    <name evidence="15" type="ORF">D7316_03635</name>
</gene>
<proteinExistence type="inferred from homology"/>
<evidence type="ECO:0000256" key="4">
    <source>
        <dbReference type="ARBA" id="ARBA00022741"/>
    </source>
</evidence>
<name>A0A3G8JS68_9ACTN</name>
<comment type="function">
    <text evidence="8 10">Plays an essential role in the initiation and regulation of chromosomal replication. ATP-DnaA binds to the origin of replication (oriC) to initiate formation of the DNA replication initiation complex once per cell cycle. Binds the DnaA box (a 9 base pair repeat at the origin) and separates the double-stranded (ds)DNA. Forms a right-handed helical filament on oriC DNA; dsDNA binds to the exterior of the filament while single-stranded (ss)DNA is stabiized in the filament's interior. The ATP-DnaA-oriC complex binds and stabilizes one strand of the AT-rich DNA unwinding element (DUE), permitting loading of DNA polymerase. After initiation quickly degrades to an ADP-DnaA complex that is not apt for DNA replication. Binds acidic phospholipids.</text>
</comment>
<keyword evidence="16" id="KW-1185">Reference proteome</keyword>
<dbReference type="InterPro" id="IPR038454">
    <property type="entry name" value="DnaA_N_sf"/>
</dbReference>
<dbReference type="GO" id="GO:0003688">
    <property type="term" value="F:DNA replication origin binding"/>
    <property type="evidence" value="ECO:0007669"/>
    <property type="project" value="UniProtKB-UniRule"/>
</dbReference>
<reference evidence="15 16" key="1">
    <citation type="submission" date="2018-11" db="EMBL/GenBank/DDBJ databases">
        <title>Gordonia insulae sp. nov., isolated from an island soil.</title>
        <authorList>
            <person name="Kim Y.S."/>
            <person name="Kim S.B."/>
        </authorList>
    </citation>
    <scope>NUCLEOTIDE SEQUENCE [LARGE SCALE GENOMIC DNA]</scope>
    <source>
        <strain evidence="15 16">MMS17-SY073</strain>
    </source>
</reference>
<dbReference type="HAMAP" id="MF_00377">
    <property type="entry name" value="DnaA_bact"/>
    <property type="match status" value="1"/>
</dbReference>
<dbReference type="SMART" id="SM00382">
    <property type="entry name" value="AAA"/>
    <property type="match status" value="1"/>
</dbReference>
<feature type="region of interest" description="Disordered" evidence="12">
    <location>
        <begin position="130"/>
        <end position="153"/>
    </location>
</feature>
<evidence type="ECO:0000256" key="2">
    <source>
        <dbReference type="ARBA" id="ARBA00022490"/>
    </source>
</evidence>
<dbReference type="EMBL" id="CP033972">
    <property type="protein sequence ID" value="AZG47030.1"/>
    <property type="molecule type" value="Genomic_DNA"/>
</dbReference>
<keyword evidence="4 8" id="KW-0547">Nucleotide-binding</keyword>
<feature type="binding site" evidence="8">
    <location>
        <position position="220"/>
    </location>
    <ligand>
        <name>ATP</name>
        <dbReference type="ChEBI" id="CHEBI:30616"/>
    </ligand>
</feature>
<dbReference type="GO" id="GO:0005886">
    <property type="term" value="C:plasma membrane"/>
    <property type="evidence" value="ECO:0007669"/>
    <property type="project" value="TreeGrafter"/>
</dbReference>
<dbReference type="OrthoDB" id="9807019at2"/>
<keyword evidence="6 8" id="KW-0446">Lipid-binding</keyword>
<dbReference type="InterPro" id="IPR013317">
    <property type="entry name" value="DnaA_dom"/>
</dbReference>
<evidence type="ECO:0000256" key="7">
    <source>
        <dbReference type="ARBA" id="ARBA00023125"/>
    </source>
</evidence>
<dbReference type="PRINTS" id="PR00051">
    <property type="entry name" value="DNAA"/>
</dbReference>
<dbReference type="FunFam" id="1.10.8.60:FF:000003">
    <property type="entry name" value="Chromosomal replication initiator protein DnaA"/>
    <property type="match status" value="1"/>
</dbReference>
<sequence length="511" mass="56892">MMSDRDSFGEIWQSVVAELNNDAAAHDHEPLTRQQKAWLSLVQPLTLAEGFALLTVPTPLVQEQIERNLRDTIRSVLSRHLGQPVDLGVRISTPVVEDPLPDTTTPVIDRLDGTRGTSQIDGAVAAVAAPTPSTAPSGFDGRGERATGPEPADWSTYFAERPTSGQSPSSANLSPKYTFDTFVIGASNRFAHASAVAVAEAPARAYNPLFIWGESGLGKTHLLHAAGHYAQRLFPGMRVKYVSTEEFTNDFINSLRDDRRVAFKRRYRDVDVLLVDDIQFLIGKEGIQEEFFHTFNTLHNASKQIVVSSDRPPKQLATLEDRLRTRFEWGLITDVQPPDLETRIAILRKKAQMDNIAVPDDVLELIASKIERNIRELEGALIRVTAFASLNNAELDKSLAEVVLQALLPNSGTLEVSAASILAITAEYFDISVEELRGPGKTRSIAQARQISMYLCRELTDLSLPKIGETFDRDHTTVMYAERKIRKEMAERRKVYDHVQELTARIKQRAV</sequence>
<feature type="region of interest" description="Domain IV, binds dsDNA" evidence="8">
    <location>
        <begin position="389"/>
        <end position="511"/>
    </location>
</feature>
<evidence type="ECO:0000256" key="9">
    <source>
        <dbReference type="NCBIfam" id="TIGR00362"/>
    </source>
</evidence>
<dbReference type="GO" id="GO:0006275">
    <property type="term" value="P:regulation of DNA replication"/>
    <property type="evidence" value="ECO:0007669"/>
    <property type="project" value="UniProtKB-UniRule"/>
</dbReference>
<comment type="subcellular location">
    <subcellularLocation>
        <location evidence="8">Cytoplasm</location>
    </subcellularLocation>
</comment>
<evidence type="ECO:0000313" key="15">
    <source>
        <dbReference type="EMBL" id="AZG47030.1"/>
    </source>
</evidence>
<dbReference type="PROSITE" id="PS01008">
    <property type="entry name" value="DNAA"/>
    <property type="match status" value="1"/>
</dbReference>
<evidence type="ECO:0000256" key="11">
    <source>
        <dbReference type="RuleBase" id="RU004227"/>
    </source>
</evidence>
<comment type="similarity">
    <text evidence="1 8 11">Belongs to the DnaA family.</text>
</comment>
<evidence type="ECO:0000256" key="6">
    <source>
        <dbReference type="ARBA" id="ARBA00023121"/>
    </source>
</evidence>
<evidence type="ECO:0000256" key="3">
    <source>
        <dbReference type="ARBA" id="ARBA00022705"/>
    </source>
</evidence>
<dbReference type="SUPFAM" id="SSF48295">
    <property type="entry name" value="TrpR-like"/>
    <property type="match status" value="1"/>
</dbReference>
<dbReference type="NCBIfam" id="NF010686">
    <property type="entry name" value="PRK14086.1"/>
    <property type="match status" value="1"/>
</dbReference>
<dbReference type="PANTHER" id="PTHR30050">
    <property type="entry name" value="CHROMOSOMAL REPLICATION INITIATOR PROTEIN DNAA"/>
    <property type="match status" value="1"/>
</dbReference>
<dbReference type="CDD" id="cd00009">
    <property type="entry name" value="AAA"/>
    <property type="match status" value="1"/>
</dbReference>
<evidence type="ECO:0000313" key="16">
    <source>
        <dbReference type="Proteomes" id="UP000271469"/>
    </source>
</evidence>